<sequence length="211" mass="23263">MYVVCAIIPFPQGRHAPQLCKSSSVVGRGQASTHTPYSRGRASLFQDLQFGGFFPPFSKESSLSGLPLLLPFLLVSTTPPISARERPWDERLNTPSKSIRSHHWTHGRFKGKPHPGVVAFFRSPLDASCPRIGWNRDVLPARNTGLSTSSVQCTDSGGTTVLRMSLCQCQPRRNLNGRESQGKAGKGRKGRERQERQGKAGKAGKGRERQR</sequence>
<reference evidence="2" key="1">
    <citation type="journal article" date="2021" name="IMA Fungus">
        <title>Genomic characterization of three marine fungi, including Emericellopsis atlantica sp. nov. with signatures of a generalist lifestyle and marine biomass degradation.</title>
        <authorList>
            <person name="Hagestad O.C."/>
            <person name="Hou L."/>
            <person name="Andersen J.H."/>
            <person name="Hansen E.H."/>
            <person name="Altermark B."/>
            <person name="Li C."/>
            <person name="Kuhnert E."/>
            <person name="Cox R.J."/>
            <person name="Crous P.W."/>
            <person name="Spatafora J.W."/>
            <person name="Lail K."/>
            <person name="Amirebrahimi M."/>
            <person name="Lipzen A."/>
            <person name="Pangilinan J."/>
            <person name="Andreopoulos W."/>
            <person name="Hayes R.D."/>
            <person name="Ng V."/>
            <person name="Grigoriev I.V."/>
            <person name="Jackson S.A."/>
            <person name="Sutton T.D.S."/>
            <person name="Dobson A.D.W."/>
            <person name="Rama T."/>
        </authorList>
    </citation>
    <scope>NUCLEOTIDE SEQUENCE</scope>
    <source>
        <strain evidence="2">TRa018bII</strain>
    </source>
</reference>
<accession>A0A9P7YR48</accession>
<name>A0A9P7YR48_9HELO</name>
<dbReference type="AlphaFoldDB" id="A0A9P7YR48"/>
<evidence type="ECO:0000313" key="3">
    <source>
        <dbReference type="Proteomes" id="UP000824998"/>
    </source>
</evidence>
<gene>
    <name evidence="2" type="ORF">BJ875DRAFT_88560</name>
</gene>
<organism evidence="2 3">
    <name type="scientific">Amylocarpus encephaloides</name>
    <dbReference type="NCBI Taxonomy" id="45428"/>
    <lineage>
        <taxon>Eukaryota</taxon>
        <taxon>Fungi</taxon>
        <taxon>Dikarya</taxon>
        <taxon>Ascomycota</taxon>
        <taxon>Pezizomycotina</taxon>
        <taxon>Leotiomycetes</taxon>
        <taxon>Helotiales</taxon>
        <taxon>Helotiales incertae sedis</taxon>
        <taxon>Amylocarpus</taxon>
    </lineage>
</organism>
<keyword evidence="3" id="KW-1185">Reference proteome</keyword>
<dbReference type="Proteomes" id="UP000824998">
    <property type="component" value="Unassembled WGS sequence"/>
</dbReference>
<comment type="caution">
    <text evidence="2">The sequence shown here is derived from an EMBL/GenBank/DDBJ whole genome shotgun (WGS) entry which is preliminary data.</text>
</comment>
<evidence type="ECO:0000256" key="1">
    <source>
        <dbReference type="SAM" id="MobiDB-lite"/>
    </source>
</evidence>
<protein>
    <submittedName>
        <fullName evidence="2">Uncharacterized protein</fullName>
    </submittedName>
</protein>
<feature type="region of interest" description="Disordered" evidence="1">
    <location>
        <begin position="172"/>
        <end position="211"/>
    </location>
</feature>
<dbReference type="EMBL" id="MU251375">
    <property type="protein sequence ID" value="KAG9238136.1"/>
    <property type="molecule type" value="Genomic_DNA"/>
</dbReference>
<evidence type="ECO:0000313" key="2">
    <source>
        <dbReference type="EMBL" id="KAG9238136.1"/>
    </source>
</evidence>
<proteinExistence type="predicted"/>